<proteinExistence type="predicted"/>
<dbReference type="AlphaFoldDB" id="A0A645ARC3"/>
<organism evidence="1">
    <name type="scientific">bioreactor metagenome</name>
    <dbReference type="NCBI Taxonomy" id="1076179"/>
    <lineage>
        <taxon>unclassified sequences</taxon>
        <taxon>metagenomes</taxon>
        <taxon>ecological metagenomes</taxon>
    </lineage>
</organism>
<sequence>MIAVVDILPGHPYDRIPLQTQIPVRAHHGALGGLRGVDGAALLAAPQLEHGGAFAVLHGVEAVVCVVAVRLDPIRLAAEAFRPAVHVTQRLPPGNEKVGLALHLPTAGISKGHPGVLQQLGVDGPLGCLSGLRLRVEPGKQASVPVHGGVAHKLPNQLSQLVVLEQRLKLPVEQCAQPLVFRRVPHVGGGEGRGVELDMVGGGGGHQIKYNAPDEVEGGGGQAVGLHALPLLADVKVLVALHRVVEAQPGLKVHSPLVLPPYPAGVLV</sequence>
<protein>
    <submittedName>
        <fullName evidence="1">Uncharacterized protein</fullName>
    </submittedName>
</protein>
<dbReference type="EMBL" id="VSSQ01015368">
    <property type="protein sequence ID" value="MPM55650.1"/>
    <property type="molecule type" value="Genomic_DNA"/>
</dbReference>
<reference evidence="1" key="1">
    <citation type="submission" date="2019-08" db="EMBL/GenBank/DDBJ databases">
        <authorList>
            <person name="Kucharzyk K."/>
            <person name="Murdoch R.W."/>
            <person name="Higgins S."/>
            <person name="Loffler F."/>
        </authorList>
    </citation>
    <scope>NUCLEOTIDE SEQUENCE</scope>
</reference>
<comment type="caution">
    <text evidence="1">The sequence shown here is derived from an EMBL/GenBank/DDBJ whole genome shotgun (WGS) entry which is preliminary data.</text>
</comment>
<gene>
    <name evidence="1" type="ORF">SDC9_102447</name>
</gene>
<name>A0A645ARC3_9ZZZZ</name>
<evidence type="ECO:0000313" key="1">
    <source>
        <dbReference type="EMBL" id="MPM55650.1"/>
    </source>
</evidence>
<accession>A0A645ARC3</accession>